<feature type="compositionally biased region" description="Gly residues" evidence="7">
    <location>
        <begin position="646"/>
        <end position="664"/>
    </location>
</feature>
<evidence type="ECO:0000256" key="7">
    <source>
        <dbReference type="SAM" id="MobiDB-lite"/>
    </source>
</evidence>
<dbReference type="Pfam" id="PF01663">
    <property type="entry name" value="Phosphodiest"/>
    <property type="match status" value="2"/>
</dbReference>
<dbReference type="PROSITE" id="PS50847">
    <property type="entry name" value="GRAM_POS_ANCHORING"/>
    <property type="match status" value="1"/>
</dbReference>
<dbReference type="PROSITE" id="PS50853">
    <property type="entry name" value="FN3"/>
    <property type="match status" value="1"/>
</dbReference>
<keyword evidence="1" id="KW-0134">Cell wall</keyword>
<evidence type="ECO:0000259" key="11">
    <source>
        <dbReference type="PROSITE" id="PS50853"/>
    </source>
</evidence>
<dbReference type="RefSeq" id="WP_189084241.1">
    <property type="nucleotide sequence ID" value="NZ_BMRJ01000001.1"/>
</dbReference>
<dbReference type="PANTHER" id="PTHR10151">
    <property type="entry name" value="ECTONUCLEOTIDE PYROPHOSPHATASE/PHOSPHODIESTERASE"/>
    <property type="match status" value="1"/>
</dbReference>
<dbReference type="Proteomes" id="UP000610303">
    <property type="component" value="Unassembled WGS sequence"/>
</dbReference>
<dbReference type="InterPro" id="IPR003961">
    <property type="entry name" value="FN3_dom"/>
</dbReference>
<dbReference type="EMBL" id="BMRJ01000001">
    <property type="protein sequence ID" value="GGR19442.1"/>
    <property type="molecule type" value="Genomic_DNA"/>
</dbReference>
<name>A0A918CEE4_AGRME</name>
<dbReference type="InterPro" id="IPR036116">
    <property type="entry name" value="FN3_sf"/>
</dbReference>
<evidence type="ECO:0000256" key="5">
    <source>
        <dbReference type="ARBA" id="ARBA00023295"/>
    </source>
</evidence>
<reference evidence="12" key="1">
    <citation type="journal article" date="2014" name="Int. J. Syst. Evol. Microbiol.">
        <title>Complete genome sequence of Corynebacterium casei LMG S-19264T (=DSM 44701T), isolated from a smear-ripened cheese.</title>
        <authorList>
            <consortium name="US DOE Joint Genome Institute (JGI-PGF)"/>
            <person name="Walter F."/>
            <person name="Albersmeier A."/>
            <person name="Kalinowski J."/>
            <person name="Ruckert C."/>
        </authorList>
    </citation>
    <scope>NUCLEOTIDE SEQUENCE</scope>
    <source>
        <strain evidence="12">JCM 3346</strain>
    </source>
</reference>
<evidence type="ECO:0000259" key="10">
    <source>
        <dbReference type="PROSITE" id="PS50847"/>
    </source>
</evidence>
<protein>
    <submittedName>
        <fullName evidence="12">Uncharacterized protein</fullName>
    </submittedName>
</protein>
<feature type="region of interest" description="Disordered" evidence="7">
    <location>
        <begin position="624"/>
        <end position="674"/>
    </location>
</feature>
<comment type="caution">
    <text evidence="12">The sequence shown here is derived from an EMBL/GenBank/DDBJ whole genome shotgun (WGS) entry which is preliminary data.</text>
</comment>
<keyword evidence="8" id="KW-0472">Membrane</keyword>
<evidence type="ECO:0000313" key="12">
    <source>
        <dbReference type="EMBL" id="GGR19442.1"/>
    </source>
</evidence>
<organism evidence="12 13">
    <name type="scientific">Agromyces mediolanus</name>
    <name type="common">Corynebacterium mediolanum</name>
    <dbReference type="NCBI Taxonomy" id="41986"/>
    <lineage>
        <taxon>Bacteria</taxon>
        <taxon>Bacillati</taxon>
        <taxon>Actinomycetota</taxon>
        <taxon>Actinomycetes</taxon>
        <taxon>Micrococcales</taxon>
        <taxon>Microbacteriaceae</taxon>
        <taxon>Agromyces</taxon>
    </lineage>
</organism>
<accession>A0A918CEE4</accession>
<dbReference type="Gene3D" id="3.40.720.10">
    <property type="entry name" value="Alkaline Phosphatase, subunit A"/>
    <property type="match status" value="2"/>
</dbReference>
<proteinExistence type="predicted"/>
<dbReference type="SUPFAM" id="SSF49265">
    <property type="entry name" value="Fibronectin type III"/>
    <property type="match status" value="1"/>
</dbReference>
<evidence type="ECO:0000256" key="9">
    <source>
        <dbReference type="SAM" id="SignalP"/>
    </source>
</evidence>
<evidence type="ECO:0000256" key="8">
    <source>
        <dbReference type="SAM" id="Phobius"/>
    </source>
</evidence>
<keyword evidence="3 9" id="KW-0732">Signal</keyword>
<feature type="compositionally biased region" description="Low complexity" evidence="7">
    <location>
        <begin position="665"/>
        <end position="674"/>
    </location>
</feature>
<dbReference type="SUPFAM" id="SSF53649">
    <property type="entry name" value="Alkaline phosphatase-like"/>
    <property type="match status" value="1"/>
</dbReference>
<sequence length="709" mass="71612">MPSPNRAARAVSTSLLAAALVAVPVCAQAAAAPAAALPAAQAAPPTAVQPAAAPERAVKTLVVGIDGASFDFLEPAGMPTLAGLRAAGLTASSNLYAQPMAGTISGAGWSSIATGVWPDKHRVVDNSFSDPNYAEYPDYLTRIEAAAPERETLVVGTWTPIPQTVFGPAVDERLAGGNDAGTTAKVVQALSTGDPDDVFVHLDEVDGAGHSVGTNGTAYGEALRRADAQLGEILAAIDARSTRAAEDWLVVVTADHGHTPTGGHGGNSAAERKTFVIAAGPGIEAGSVRHDVKITDIAPTVLAADGIANDPAWGLDGTALGELEGDDFDTLRPVLKPQQDETRPGAGVLGWTHEAPSGWTIDNAKMPAGGVAEWSGWSFATDDFWTGAERGQMRETSVRNRDVFAVADSDEWDDKPHDPGQFDSTLVSPAYPLSGAATATLAYATNYFIDGPQSAEVSVSFDGGEPRSLKNYRIDTNRFERLEFEVPAGAQAAQFRFHYTGTNSAFWTVDQVRLEQDPAPAITAPGAPTGVTATARDGRIEVSWTAPESDGGAPITGYTATATPVAVTPIAAAPAAATEGADASALAAAAPLSCTTTGTACTIEGAVNGTAYTVRVVAANEAGASADSAPSAEVTPTAATAPVDPGTGGGTGGTSTGAGSGSAGSGADASGSLASTGTEWALPLAGLAATGLLGGLGLLAVRRRRPSAS</sequence>
<keyword evidence="2" id="KW-0964">Secreted</keyword>
<keyword evidence="4" id="KW-0572">Peptidoglycan-anchor</keyword>
<keyword evidence="13" id="KW-1185">Reference proteome</keyword>
<dbReference type="Gene3D" id="2.60.120.200">
    <property type="match status" value="1"/>
</dbReference>
<feature type="compositionally biased region" description="Low complexity" evidence="7">
    <location>
        <begin position="624"/>
        <end position="645"/>
    </location>
</feature>
<keyword evidence="8" id="KW-1133">Transmembrane helix</keyword>
<feature type="domain" description="Fibronectin type-III" evidence="11">
    <location>
        <begin position="524"/>
        <end position="640"/>
    </location>
</feature>
<dbReference type="PANTHER" id="PTHR10151:SF120">
    <property type="entry name" value="BIS(5'-ADENOSYL)-TRIPHOSPHATASE"/>
    <property type="match status" value="1"/>
</dbReference>
<feature type="signal peptide" evidence="9">
    <location>
        <begin position="1"/>
        <end position="29"/>
    </location>
</feature>
<gene>
    <name evidence="12" type="ORF">GCM10010196_10800</name>
</gene>
<dbReference type="InterPro" id="IPR017850">
    <property type="entry name" value="Alkaline_phosphatase_core_sf"/>
</dbReference>
<dbReference type="CDD" id="cd00063">
    <property type="entry name" value="FN3"/>
    <property type="match status" value="1"/>
</dbReference>
<evidence type="ECO:0000256" key="1">
    <source>
        <dbReference type="ARBA" id="ARBA00022512"/>
    </source>
</evidence>
<evidence type="ECO:0000256" key="3">
    <source>
        <dbReference type="ARBA" id="ARBA00022729"/>
    </source>
</evidence>
<dbReference type="InterPro" id="IPR013783">
    <property type="entry name" value="Ig-like_fold"/>
</dbReference>
<keyword evidence="6" id="KW-0624">Polysaccharide degradation</keyword>
<keyword evidence="5" id="KW-0378">Hydrolase</keyword>
<dbReference type="InterPro" id="IPR019931">
    <property type="entry name" value="LPXTG_anchor"/>
</dbReference>
<dbReference type="AlphaFoldDB" id="A0A918CEE4"/>
<keyword evidence="5" id="KW-0326">Glycosidase</keyword>
<dbReference type="Pfam" id="PF00041">
    <property type="entry name" value="fn3"/>
    <property type="match status" value="1"/>
</dbReference>
<dbReference type="GO" id="GO:0016798">
    <property type="term" value="F:hydrolase activity, acting on glycosyl bonds"/>
    <property type="evidence" value="ECO:0007669"/>
    <property type="project" value="UniProtKB-KW"/>
</dbReference>
<dbReference type="SMART" id="SM00060">
    <property type="entry name" value="FN3"/>
    <property type="match status" value="1"/>
</dbReference>
<feature type="chain" id="PRO_5036711178" evidence="9">
    <location>
        <begin position="30"/>
        <end position="709"/>
    </location>
</feature>
<dbReference type="Gene3D" id="2.60.40.10">
    <property type="entry name" value="Immunoglobulins"/>
    <property type="match status" value="1"/>
</dbReference>
<dbReference type="InterPro" id="IPR002591">
    <property type="entry name" value="Phosphodiest/P_Trfase"/>
</dbReference>
<keyword evidence="8" id="KW-0812">Transmembrane</keyword>
<evidence type="ECO:0000256" key="4">
    <source>
        <dbReference type="ARBA" id="ARBA00023088"/>
    </source>
</evidence>
<evidence type="ECO:0000256" key="2">
    <source>
        <dbReference type="ARBA" id="ARBA00022525"/>
    </source>
</evidence>
<evidence type="ECO:0000313" key="13">
    <source>
        <dbReference type="Proteomes" id="UP000610303"/>
    </source>
</evidence>
<evidence type="ECO:0000256" key="6">
    <source>
        <dbReference type="ARBA" id="ARBA00023326"/>
    </source>
</evidence>
<feature type="domain" description="Gram-positive cocci surface proteins LPxTG" evidence="10">
    <location>
        <begin position="673"/>
        <end position="709"/>
    </location>
</feature>
<feature type="transmembrane region" description="Helical" evidence="8">
    <location>
        <begin position="680"/>
        <end position="701"/>
    </location>
</feature>
<reference evidence="12" key="2">
    <citation type="submission" date="2020-09" db="EMBL/GenBank/DDBJ databases">
        <authorList>
            <person name="Sun Q."/>
            <person name="Ohkuma M."/>
        </authorList>
    </citation>
    <scope>NUCLEOTIDE SEQUENCE</scope>
    <source>
        <strain evidence="12">JCM 3346</strain>
    </source>
</reference>
<dbReference type="GO" id="GO:0000272">
    <property type="term" value="P:polysaccharide catabolic process"/>
    <property type="evidence" value="ECO:0007669"/>
    <property type="project" value="UniProtKB-KW"/>
</dbReference>
<keyword evidence="6" id="KW-0119">Carbohydrate metabolism</keyword>